<dbReference type="Pfam" id="PF00069">
    <property type="entry name" value="Pkinase"/>
    <property type="match status" value="1"/>
</dbReference>
<keyword evidence="6" id="KW-0433">Leucine-rich repeat</keyword>
<dbReference type="InterPro" id="IPR008266">
    <property type="entry name" value="Tyr_kinase_AS"/>
</dbReference>
<evidence type="ECO:0000256" key="20">
    <source>
        <dbReference type="PROSITE-ProRule" id="PRU10141"/>
    </source>
</evidence>
<accession>A0AAV9C7V9</accession>
<dbReference type="InterPro" id="IPR000719">
    <property type="entry name" value="Prot_kinase_dom"/>
</dbReference>
<keyword evidence="12 23" id="KW-0418">Kinase</keyword>
<evidence type="ECO:0000313" key="23">
    <source>
        <dbReference type="EMBL" id="KAK1284373.1"/>
    </source>
</evidence>
<dbReference type="PROSITE" id="PS00109">
    <property type="entry name" value="PROTEIN_KINASE_TYR"/>
    <property type="match status" value="1"/>
</dbReference>
<dbReference type="PRINTS" id="PR00019">
    <property type="entry name" value="LEURICHRPT"/>
</dbReference>
<keyword evidence="16 23" id="KW-0675">Receptor</keyword>
<dbReference type="EC" id="2.7.11.1" evidence="3"/>
<evidence type="ECO:0000256" key="9">
    <source>
        <dbReference type="ARBA" id="ARBA00022729"/>
    </source>
</evidence>
<keyword evidence="5" id="KW-0597">Phosphoprotein</keyword>
<evidence type="ECO:0000256" key="19">
    <source>
        <dbReference type="ARBA" id="ARBA00048679"/>
    </source>
</evidence>
<dbReference type="Proteomes" id="UP001180020">
    <property type="component" value="Unassembled WGS sequence"/>
</dbReference>
<dbReference type="InterPro" id="IPR051716">
    <property type="entry name" value="Plant_RL_S/T_kinase"/>
</dbReference>
<dbReference type="FunFam" id="3.80.10.10:FF:000095">
    <property type="entry name" value="LRR receptor-like serine/threonine-protein kinase GSO1"/>
    <property type="match status" value="2"/>
</dbReference>
<dbReference type="PROSITE" id="PS50011">
    <property type="entry name" value="PROTEIN_KINASE_DOM"/>
    <property type="match status" value="1"/>
</dbReference>
<keyword evidence="17" id="KW-0325">Glycoprotein</keyword>
<reference evidence="23" key="2">
    <citation type="submission" date="2023-06" db="EMBL/GenBank/DDBJ databases">
        <authorList>
            <person name="Ma L."/>
            <person name="Liu K.-W."/>
            <person name="Li Z."/>
            <person name="Hsiao Y.-Y."/>
            <person name="Qi Y."/>
            <person name="Fu T."/>
            <person name="Tang G."/>
            <person name="Zhang D."/>
            <person name="Sun W.-H."/>
            <person name="Liu D.-K."/>
            <person name="Li Y."/>
            <person name="Chen G.-Z."/>
            <person name="Liu X.-D."/>
            <person name="Liao X.-Y."/>
            <person name="Jiang Y.-T."/>
            <person name="Yu X."/>
            <person name="Hao Y."/>
            <person name="Huang J."/>
            <person name="Zhao X.-W."/>
            <person name="Ke S."/>
            <person name="Chen Y.-Y."/>
            <person name="Wu W.-L."/>
            <person name="Hsu J.-L."/>
            <person name="Lin Y.-F."/>
            <person name="Huang M.-D."/>
            <person name="Li C.-Y."/>
            <person name="Huang L."/>
            <person name="Wang Z.-W."/>
            <person name="Zhao X."/>
            <person name="Zhong W.-Y."/>
            <person name="Peng D.-H."/>
            <person name="Ahmad S."/>
            <person name="Lan S."/>
            <person name="Zhang J.-S."/>
            <person name="Tsai W.-C."/>
            <person name="Van De Peer Y."/>
            <person name="Liu Z.-J."/>
        </authorList>
    </citation>
    <scope>NUCLEOTIDE SEQUENCE</scope>
    <source>
        <strain evidence="23">CP</strain>
        <tissue evidence="23">Leaves</tissue>
    </source>
</reference>
<dbReference type="InterPro" id="IPR003591">
    <property type="entry name" value="Leu-rich_rpt_typical-subtyp"/>
</dbReference>
<keyword evidence="13 20" id="KW-0067">ATP-binding</keyword>
<dbReference type="FunFam" id="3.30.200.20:FF:000309">
    <property type="entry name" value="Leucine-rich repeat receptor protein kinase MSP1"/>
    <property type="match status" value="1"/>
</dbReference>
<dbReference type="Gene3D" id="3.30.200.20">
    <property type="entry name" value="Phosphorylase Kinase, domain 1"/>
    <property type="match status" value="1"/>
</dbReference>
<evidence type="ECO:0000259" key="22">
    <source>
        <dbReference type="PROSITE" id="PS50011"/>
    </source>
</evidence>
<evidence type="ECO:0000256" key="3">
    <source>
        <dbReference type="ARBA" id="ARBA00012513"/>
    </source>
</evidence>
<dbReference type="GO" id="GO:0005524">
    <property type="term" value="F:ATP binding"/>
    <property type="evidence" value="ECO:0007669"/>
    <property type="project" value="UniProtKB-UniRule"/>
</dbReference>
<dbReference type="InterPro" id="IPR001611">
    <property type="entry name" value="Leu-rich_rpt"/>
</dbReference>
<dbReference type="SUPFAM" id="SSF56112">
    <property type="entry name" value="Protein kinase-like (PK-like)"/>
    <property type="match status" value="1"/>
</dbReference>
<evidence type="ECO:0000313" key="24">
    <source>
        <dbReference type="Proteomes" id="UP001180020"/>
    </source>
</evidence>
<keyword evidence="9" id="KW-0732">Signal</keyword>
<dbReference type="FunFam" id="1.10.510.10:FF:001023">
    <property type="entry name" value="Os07g0541700 protein"/>
    <property type="match status" value="1"/>
</dbReference>
<evidence type="ECO:0000256" key="2">
    <source>
        <dbReference type="ARBA" id="ARBA00004479"/>
    </source>
</evidence>
<dbReference type="PANTHER" id="PTHR48053:SF126">
    <property type="entry name" value="MDIS1-INTERACTING RECEPTOR LIKE KINASE 2-LIKE ISOFORM X1"/>
    <property type="match status" value="1"/>
</dbReference>
<dbReference type="InterPro" id="IPR055414">
    <property type="entry name" value="LRR_R13L4/SHOC2-like"/>
</dbReference>
<dbReference type="Gene3D" id="3.80.10.10">
    <property type="entry name" value="Ribonuclease Inhibitor"/>
    <property type="match status" value="2"/>
</dbReference>
<reference evidence="23" key="1">
    <citation type="journal article" date="2023" name="Nat. Commun.">
        <title>Diploid and tetraploid genomes of Acorus and the evolution of monocots.</title>
        <authorList>
            <person name="Ma L."/>
            <person name="Liu K.W."/>
            <person name="Li Z."/>
            <person name="Hsiao Y.Y."/>
            <person name="Qi Y."/>
            <person name="Fu T."/>
            <person name="Tang G.D."/>
            <person name="Zhang D."/>
            <person name="Sun W.H."/>
            <person name="Liu D.K."/>
            <person name="Li Y."/>
            <person name="Chen G.Z."/>
            <person name="Liu X.D."/>
            <person name="Liao X.Y."/>
            <person name="Jiang Y.T."/>
            <person name="Yu X."/>
            <person name="Hao Y."/>
            <person name="Huang J."/>
            <person name="Zhao X.W."/>
            <person name="Ke S."/>
            <person name="Chen Y.Y."/>
            <person name="Wu W.L."/>
            <person name="Hsu J.L."/>
            <person name="Lin Y.F."/>
            <person name="Huang M.D."/>
            <person name="Li C.Y."/>
            <person name="Huang L."/>
            <person name="Wang Z.W."/>
            <person name="Zhao X."/>
            <person name="Zhong W.Y."/>
            <person name="Peng D.H."/>
            <person name="Ahmad S."/>
            <person name="Lan S."/>
            <person name="Zhang J.S."/>
            <person name="Tsai W.C."/>
            <person name="Van de Peer Y."/>
            <person name="Liu Z.J."/>
        </authorList>
    </citation>
    <scope>NUCLEOTIDE SEQUENCE</scope>
    <source>
        <strain evidence="23">CP</strain>
    </source>
</reference>
<keyword evidence="7" id="KW-0808">Transferase</keyword>
<evidence type="ECO:0000256" key="12">
    <source>
        <dbReference type="ARBA" id="ARBA00022777"/>
    </source>
</evidence>
<dbReference type="InterPro" id="IPR011009">
    <property type="entry name" value="Kinase-like_dom_sf"/>
</dbReference>
<dbReference type="SMART" id="SM00369">
    <property type="entry name" value="LRR_TYP"/>
    <property type="match status" value="7"/>
</dbReference>
<dbReference type="Gene3D" id="1.10.510.10">
    <property type="entry name" value="Transferase(Phosphotransferase) domain 1"/>
    <property type="match status" value="1"/>
</dbReference>
<evidence type="ECO:0000256" key="21">
    <source>
        <dbReference type="SAM" id="Phobius"/>
    </source>
</evidence>
<dbReference type="GO" id="GO:0005886">
    <property type="term" value="C:plasma membrane"/>
    <property type="evidence" value="ECO:0007669"/>
    <property type="project" value="UniProtKB-SubCell"/>
</dbReference>
<feature type="domain" description="Protein kinase" evidence="22">
    <location>
        <begin position="451"/>
        <end position="625"/>
    </location>
</feature>
<organism evidence="23 24">
    <name type="scientific">Acorus calamus</name>
    <name type="common">Sweet flag</name>
    <dbReference type="NCBI Taxonomy" id="4465"/>
    <lineage>
        <taxon>Eukaryota</taxon>
        <taxon>Viridiplantae</taxon>
        <taxon>Streptophyta</taxon>
        <taxon>Embryophyta</taxon>
        <taxon>Tracheophyta</taxon>
        <taxon>Spermatophyta</taxon>
        <taxon>Magnoliopsida</taxon>
        <taxon>Liliopsida</taxon>
        <taxon>Acoraceae</taxon>
        <taxon>Acorus</taxon>
    </lineage>
</organism>
<evidence type="ECO:0000256" key="6">
    <source>
        <dbReference type="ARBA" id="ARBA00022614"/>
    </source>
</evidence>
<keyword evidence="4" id="KW-0723">Serine/threonine-protein kinase</keyword>
<comment type="catalytic activity">
    <reaction evidence="19">
        <text>L-seryl-[protein] + ATP = O-phospho-L-seryl-[protein] + ADP + H(+)</text>
        <dbReference type="Rhea" id="RHEA:17989"/>
        <dbReference type="Rhea" id="RHEA-COMP:9863"/>
        <dbReference type="Rhea" id="RHEA-COMP:11604"/>
        <dbReference type="ChEBI" id="CHEBI:15378"/>
        <dbReference type="ChEBI" id="CHEBI:29999"/>
        <dbReference type="ChEBI" id="CHEBI:30616"/>
        <dbReference type="ChEBI" id="CHEBI:83421"/>
        <dbReference type="ChEBI" id="CHEBI:456216"/>
        <dbReference type="EC" id="2.7.11.1"/>
    </reaction>
</comment>
<comment type="subcellular location">
    <subcellularLocation>
        <location evidence="1">Cell membrane</location>
        <topology evidence="1">Single-pass membrane protein</topology>
    </subcellularLocation>
    <subcellularLocation>
        <location evidence="2">Membrane</location>
        <topology evidence="2">Single-pass type I membrane protein</topology>
    </subcellularLocation>
</comment>
<protein>
    <recommendedName>
        <fullName evidence="3">non-specific serine/threonine protein kinase</fullName>
        <ecNumber evidence="3">2.7.11.1</ecNumber>
    </recommendedName>
</protein>
<name>A0AAV9C7V9_ACOCL</name>
<evidence type="ECO:0000256" key="17">
    <source>
        <dbReference type="ARBA" id="ARBA00023180"/>
    </source>
</evidence>
<keyword evidence="11 20" id="KW-0547">Nucleotide-binding</keyword>
<evidence type="ECO:0000256" key="14">
    <source>
        <dbReference type="ARBA" id="ARBA00022989"/>
    </source>
</evidence>
<keyword evidence="24" id="KW-1185">Reference proteome</keyword>
<evidence type="ECO:0000256" key="1">
    <source>
        <dbReference type="ARBA" id="ARBA00004162"/>
    </source>
</evidence>
<evidence type="ECO:0000256" key="11">
    <source>
        <dbReference type="ARBA" id="ARBA00022741"/>
    </source>
</evidence>
<dbReference type="Pfam" id="PF00560">
    <property type="entry name" value="LRR_1"/>
    <property type="match status" value="3"/>
</dbReference>
<feature type="binding site" evidence="20">
    <location>
        <position position="480"/>
    </location>
    <ligand>
        <name>ATP</name>
        <dbReference type="ChEBI" id="CHEBI:30616"/>
    </ligand>
</feature>
<sequence>MSLYNLTKLRVLSVSENKLSGSIPREVGNLINLGVLDMACSKFSGPIPSTLGNLSELYFLDISFNNLSGPIPSTLGKLANLKSLILTQNHFCGSIPPEIGSLQSLIELQLSANSFTGPIPPSLGNMTKLNHVYLFQNMISGSIPREIGNLQNLSGLLLYYNNLTGPIPSSFGNLTSLTDLLLFGNQMSGPLPQQMEKLTNMEILDLHDNGFTGQLPSQICKDIPSEIGKLHNLEKLDLSENDLSGSIPGDIGDCSRLWSLKLSQNDLNGEIPYQIGKLINLQEVLDLSHNSLAGGIPSQFGELGMLLKLNLSHNELTGSIPASFKDLQSLSVIDLSYNDLEGPLPDSPFFRNASVESFIGNKGLCGHVRGFPLCGLSNRTRIGGFKVVLVVVIPILGVLVFLSVSGVLLFCYKRRRNREKDDGVIREVQNSIWTAEEKISYEDIIKATDNFDETHWIGSGGYGNVYKAKLSSGLVVAVKKLHPLEGEQGLNEKTFMSEIKALTELRHRNIVKFYGSCLSPRSMFLVYQYVENGSLSAILRDGEAAMKLKWNERLSIIKDVANALSYMHQDCVPPIVHRDISCNNVLLDSEFKACVSDFGTARLLKPDSSNWTALAGTYGYVAPGT</sequence>
<evidence type="ECO:0000256" key="8">
    <source>
        <dbReference type="ARBA" id="ARBA00022692"/>
    </source>
</evidence>
<evidence type="ECO:0000256" key="4">
    <source>
        <dbReference type="ARBA" id="ARBA00022527"/>
    </source>
</evidence>
<keyword evidence="10" id="KW-0677">Repeat</keyword>
<proteinExistence type="predicted"/>
<dbReference type="GO" id="GO:0004674">
    <property type="term" value="F:protein serine/threonine kinase activity"/>
    <property type="evidence" value="ECO:0007669"/>
    <property type="project" value="UniProtKB-KW"/>
</dbReference>
<keyword evidence="8 21" id="KW-0812">Transmembrane</keyword>
<keyword evidence="15 21" id="KW-0472">Membrane</keyword>
<comment type="caution">
    <text evidence="23">The sequence shown here is derived from an EMBL/GenBank/DDBJ whole genome shotgun (WGS) entry which is preliminary data.</text>
</comment>
<dbReference type="EMBL" id="JAUJYO010000021">
    <property type="protein sequence ID" value="KAK1284373.1"/>
    <property type="molecule type" value="Genomic_DNA"/>
</dbReference>
<evidence type="ECO:0000256" key="7">
    <source>
        <dbReference type="ARBA" id="ARBA00022679"/>
    </source>
</evidence>
<evidence type="ECO:0000256" key="16">
    <source>
        <dbReference type="ARBA" id="ARBA00023170"/>
    </source>
</evidence>
<evidence type="ECO:0000256" key="18">
    <source>
        <dbReference type="ARBA" id="ARBA00047899"/>
    </source>
</evidence>
<evidence type="ECO:0000256" key="15">
    <source>
        <dbReference type="ARBA" id="ARBA00023136"/>
    </source>
</evidence>
<dbReference type="InterPro" id="IPR032675">
    <property type="entry name" value="LRR_dom_sf"/>
</dbReference>
<evidence type="ECO:0000256" key="13">
    <source>
        <dbReference type="ARBA" id="ARBA00022840"/>
    </source>
</evidence>
<dbReference type="InterPro" id="IPR017441">
    <property type="entry name" value="Protein_kinase_ATP_BS"/>
</dbReference>
<gene>
    <name evidence="23" type="ORF">QJS10_CPB21g00168</name>
</gene>
<dbReference type="AlphaFoldDB" id="A0AAV9C7V9"/>
<keyword evidence="14 21" id="KW-1133">Transmembrane helix</keyword>
<evidence type="ECO:0000256" key="5">
    <source>
        <dbReference type="ARBA" id="ARBA00022553"/>
    </source>
</evidence>
<evidence type="ECO:0000256" key="10">
    <source>
        <dbReference type="ARBA" id="ARBA00022737"/>
    </source>
</evidence>
<dbReference type="Pfam" id="PF13855">
    <property type="entry name" value="LRR_8"/>
    <property type="match status" value="1"/>
</dbReference>
<dbReference type="Pfam" id="PF23598">
    <property type="entry name" value="LRR_14"/>
    <property type="match status" value="1"/>
</dbReference>
<feature type="transmembrane region" description="Helical" evidence="21">
    <location>
        <begin position="387"/>
        <end position="412"/>
    </location>
</feature>
<dbReference type="PANTHER" id="PTHR48053">
    <property type="entry name" value="LEUCINE RICH REPEAT FAMILY PROTEIN, EXPRESSED"/>
    <property type="match status" value="1"/>
</dbReference>
<dbReference type="SUPFAM" id="SSF52058">
    <property type="entry name" value="L domain-like"/>
    <property type="match status" value="1"/>
</dbReference>
<comment type="catalytic activity">
    <reaction evidence="18">
        <text>L-threonyl-[protein] + ATP = O-phospho-L-threonyl-[protein] + ADP + H(+)</text>
        <dbReference type="Rhea" id="RHEA:46608"/>
        <dbReference type="Rhea" id="RHEA-COMP:11060"/>
        <dbReference type="Rhea" id="RHEA-COMP:11605"/>
        <dbReference type="ChEBI" id="CHEBI:15378"/>
        <dbReference type="ChEBI" id="CHEBI:30013"/>
        <dbReference type="ChEBI" id="CHEBI:30616"/>
        <dbReference type="ChEBI" id="CHEBI:61977"/>
        <dbReference type="ChEBI" id="CHEBI:456216"/>
        <dbReference type="EC" id="2.7.11.1"/>
    </reaction>
</comment>
<dbReference type="PROSITE" id="PS00107">
    <property type="entry name" value="PROTEIN_KINASE_ATP"/>
    <property type="match status" value="1"/>
</dbReference>